<evidence type="ECO:0000313" key="2">
    <source>
        <dbReference type="EMBL" id="QDT96037.1"/>
    </source>
</evidence>
<dbReference type="EMBL" id="CP037920">
    <property type="protein sequence ID" value="QDT96037.1"/>
    <property type="molecule type" value="Genomic_DNA"/>
</dbReference>
<dbReference type="Proteomes" id="UP000318704">
    <property type="component" value="Chromosome"/>
</dbReference>
<accession>A0A517VSQ3</accession>
<proteinExistence type="predicted"/>
<keyword evidence="1" id="KW-0732">Signal</keyword>
<feature type="signal peptide" evidence="1">
    <location>
        <begin position="1"/>
        <end position="20"/>
    </location>
</feature>
<dbReference type="Gene3D" id="1.25.40.10">
    <property type="entry name" value="Tetratricopeptide repeat domain"/>
    <property type="match status" value="3"/>
</dbReference>
<dbReference type="AlphaFoldDB" id="A0A517VSQ3"/>
<feature type="chain" id="PRO_5022044663" description="Tetratricopeptide repeat protein" evidence="1">
    <location>
        <begin position="21"/>
        <end position="551"/>
    </location>
</feature>
<reference evidence="2 3" key="1">
    <citation type="submission" date="2019-03" db="EMBL/GenBank/DDBJ databases">
        <title>Deep-cultivation of Planctomycetes and their phenomic and genomic characterization uncovers novel biology.</title>
        <authorList>
            <person name="Wiegand S."/>
            <person name="Jogler M."/>
            <person name="Boedeker C."/>
            <person name="Pinto D."/>
            <person name="Vollmers J."/>
            <person name="Rivas-Marin E."/>
            <person name="Kohn T."/>
            <person name="Peeters S.H."/>
            <person name="Heuer A."/>
            <person name="Rast P."/>
            <person name="Oberbeckmann S."/>
            <person name="Bunk B."/>
            <person name="Jeske O."/>
            <person name="Meyerdierks A."/>
            <person name="Storesund J.E."/>
            <person name="Kallscheuer N."/>
            <person name="Luecker S."/>
            <person name="Lage O.M."/>
            <person name="Pohl T."/>
            <person name="Merkel B.J."/>
            <person name="Hornburger P."/>
            <person name="Mueller R.-W."/>
            <person name="Bruemmer F."/>
            <person name="Labrenz M."/>
            <person name="Spormann A.M."/>
            <person name="Op den Camp H."/>
            <person name="Overmann J."/>
            <person name="Amann R."/>
            <person name="Jetten M.S.M."/>
            <person name="Mascher T."/>
            <person name="Medema M.H."/>
            <person name="Devos D.P."/>
            <person name="Kaster A.-K."/>
            <person name="Ovreas L."/>
            <person name="Rohde M."/>
            <person name="Galperin M.Y."/>
            <person name="Jogler C."/>
        </authorList>
    </citation>
    <scope>NUCLEOTIDE SEQUENCE [LARGE SCALE GENOMIC DNA]</scope>
    <source>
        <strain evidence="2 3">V144</strain>
    </source>
</reference>
<dbReference type="KEGG" id="gaw:V144x_14900"/>
<name>A0A517VSQ3_9PLAN</name>
<sequence precursor="true">MARFILILYALLVSIVSNFAADPDIPLARKLIREARDLCGASCEIVAEFGAAQAKAGDLKASKKSFAEAWDAAMKLKDGVERRMVLNEIATLQAQAGQIKEAIKAVQRFPSSYEQAMALSTIAFAQAEKGEAKAAQQTVDLIPTEEIWQRNFTPQMIVISLSNRRDFAGAIRVLNLIPGDIELAKKILARNVPMEQLNPQEQTIVEQSMMKFAGLITIAQDQAKAGYLKTALQTARRIGLDSHRDIGLMRVARVAADSGDLKVAQAAFKEIRGQEQKEYALVRLVSAMAKQGRFKEARDIAETIKDPNNKAVAFFEMAAARAAHGDAKTTRLLYQNASLLNPSDNEAHNAAAIQIVVAFLQSSHLELAEAFTREINDPGTLSEAFEKVAATKWRIQKISDARRLFDKSRQAAQDIAESYQKCVRLRELAIVQFEAGDRREAKTTIALAVIAARKIEIGGGSDVIALTETATTQSVIGDRDSAIASFEIARVTASRYPDKAYVAQLLQDVTFAQVRVGDVETAIQSARRQESALSRSRMLLGVANAILSQPK</sequence>
<evidence type="ECO:0000313" key="3">
    <source>
        <dbReference type="Proteomes" id="UP000318704"/>
    </source>
</evidence>
<evidence type="ECO:0000256" key="1">
    <source>
        <dbReference type="SAM" id="SignalP"/>
    </source>
</evidence>
<evidence type="ECO:0008006" key="4">
    <source>
        <dbReference type="Google" id="ProtNLM"/>
    </source>
</evidence>
<gene>
    <name evidence="2" type="ORF">V144x_14900</name>
</gene>
<dbReference type="RefSeq" id="WP_144983503.1">
    <property type="nucleotide sequence ID" value="NZ_CP037920.1"/>
</dbReference>
<protein>
    <recommendedName>
        <fullName evidence="4">Tetratricopeptide repeat protein</fullName>
    </recommendedName>
</protein>
<dbReference type="SUPFAM" id="SSF48452">
    <property type="entry name" value="TPR-like"/>
    <property type="match status" value="2"/>
</dbReference>
<organism evidence="2 3">
    <name type="scientific">Gimesia aquarii</name>
    <dbReference type="NCBI Taxonomy" id="2527964"/>
    <lineage>
        <taxon>Bacteria</taxon>
        <taxon>Pseudomonadati</taxon>
        <taxon>Planctomycetota</taxon>
        <taxon>Planctomycetia</taxon>
        <taxon>Planctomycetales</taxon>
        <taxon>Planctomycetaceae</taxon>
        <taxon>Gimesia</taxon>
    </lineage>
</organism>
<dbReference type="InterPro" id="IPR011990">
    <property type="entry name" value="TPR-like_helical_dom_sf"/>
</dbReference>